<keyword evidence="3 5" id="KW-0863">Zinc-finger</keyword>
<feature type="compositionally biased region" description="Basic and acidic residues" evidence="6">
    <location>
        <begin position="215"/>
        <end position="228"/>
    </location>
</feature>
<dbReference type="PROSITE" id="PS50103">
    <property type="entry name" value="ZF_C3H1"/>
    <property type="match status" value="1"/>
</dbReference>
<reference evidence="8 9" key="1">
    <citation type="journal article" name="Sci. Rep.">
        <title>Genome-scale phylogenetic analyses confirm Olpidium as the closest living zoosporic fungus to the non-flagellated, terrestrial fungi.</title>
        <authorList>
            <person name="Chang Y."/>
            <person name="Rochon D."/>
            <person name="Sekimoto S."/>
            <person name="Wang Y."/>
            <person name="Chovatia M."/>
            <person name="Sandor L."/>
            <person name="Salamov A."/>
            <person name="Grigoriev I.V."/>
            <person name="Stajich J.E."/>
            <person name="Spatafora J.W."/>
        </authorList>
    </citation>
    <scope>NUCLEOTIDE SEQUENCE [LARGE SCALE GENOMIC DNA]</scope>
    <source>
        <strain evidence="8">S191</strain>
    </source>
</reference>
<dbReference type="SMART" id="SM00356">
    <property type="entry name" value="ZnF_C3H1"/>
    <property type="match status" value="1"/>
</dbReference>
<dbReference type="AlphaFoldDB" id="A0A8H8A0I1"/>
<dbReference type="GO" id="GO:0008270">
    <property type="term" value="F:zinc ion binding"/>
    <property type="evidence" value="ECO:0007669"/>
    <property type="project" value="UniProtKB-KW"/>
</dbReference>
<dbReference type="Pfam" id="PF18044">
    <property type="entry name" value="zf-CCCH_4"/>
    <property type="match status" value="1"/>
</dbReference>
<evidence type="ECO:0000259" key="7">
    <source>
        <dbReference type="PROSITE" id="PS50103"/>
    </source>
</evidence>
<keyword evidence="9" id="KW-1185">Reference proteome</keyword>
<dbReference type="PANTHER" id="PTHR11224:SF39">
    <property type="entry name" value="RING-TYPE E3 UBIQUITIN TRANSFERASE"/>
    <property type="match status" value="1"/>
</dbReference>
<name>A0A8H8A0I1_9FUNG</name>
<feature type="domain" description="C3H1-type" evidence="7">
    <location>
        <begin position="167"/>
        <end position="197"/>
    </location>
</feature>
<dbReference type="InterPro" id="IPR045072">
    <property type="entry name" value="MKRN-like"/>
</dbReference>
<evidence type="ECO:0000256" key="3">
    <source>
        <dbReference type="ARBA" id="ARBA00022771"/>
    </source>
</evidence>
<feature type="compositionally biased region" description="Pro residues" evidence="6">
    <location>
        <begin position="27"/>
        <end position="46"/>
    </location>
</feature>
<proteinExistence type="predicted"/>
<feature type="region of interest" description="Disordered" evidence="6">
    <location>
        <begin position="202"/>
        <end position="228"/>
    </location>
</feature>
<dbReference type="PANTHER" id="PTHR11224">
    <property type="entry name" value="MAKORIN-RELATED"/>
    <property type="match status" value="1"/>
</dbReference>
<feature type="non-terminal residue" evidence="8">
    <location>
        <position position="228"/>
    </location>
</feature>
<accession>A0A8H8A0I1</accession>
<dbReference type="GO" id="GO:0061630">
    <property type="term" value="F:ubiquitin protein ligase activity"/>
    <property type="evidence" value="ECO:0007669"/>
    <property type="project" value="InterPro"/>
</dbReference>
<dbReference type="SUPFAM" id="SSF90229">
    <property type="entry name" value="CCCH zinc finger"/>
    <property type="match status" value="1"/>
</dbReference>
<dbReference type="Proteomes" id="UP000673691">
    <property type="component" value="Unassembled WGS sequence"/>
</dbReference>
<feature type="zinc finger region" description="C3H1-type" evidence="5">
    <location>
        <begin position="167"/>
        <end position="197"/>
    </location>
</feature>
<keyword evidence="1 5" id="KW-0479">Metal-binding</keyword>
<dbReference type="GO" id="GO:0000209">
    <property type="term" value="P:protein polyubiquitination"/>
    <property type="evidence" value="ECO:0007669"/>
    <property type="project" value="InterPro"/>
</dbReference>
<feature type="region of interest" description="Disordered" evidence="6">
    <location>
        <begin position="21"/>
        <end position="46"/>
    </location>
</feature>
<dbReference type="InterPro" id="IPR000571">
    <property type="entry name" value="Znf_CCCH"/>
</dbReference>
<feature type="compositionally biased region" description="Basic residues" evidence="6">
    <location>
        <begin position="203"/>
        <end position="213"/>
    </location>
</feature>
<dbReference type="Gene3D" id="4.10.1000.10">
    <property type="entry name" value="Zinc finger, CCCH-type"/>
    <property type="match status" value="1"/>
</dbReference>
<evidence type="ECO:0000256" key="6">
    <source>
        <dbReference type="SAM" id="MobiDB-lite"/>
    </source>
</evidence>
<protein>
    <recommendedName>
        <fullName evidence="7">C3H1-type domain-containing protein</fullName>
    </recommendedName>
</protein>
<evidence type="ECO:0000313" key="9">
    <source>
        <dbReference type="Proteomes" id="UP000673691"/>
    </source>
</evidence>
<evidence type="ECO:0000256" key="4">
    <source>
        <dbReference type="ARBA" id="ARBA00022833"/>
    </source>
</evidence>
<comment type="caution">
    <text evidence="8">The sequence shown here is derived from an EMBL/GenBank/DDBJ whole genome shotgun (WGS) entry which is preliminary data.</text>
</comment>
<gene>
    <name evidence="8" type="ORF">BJ554DRAFT_2908</name>
</gene>
<keyword evidence="4 5" id="KW-0862">Zinc</keyword>
<evidence type="ECO:0000256" key="5">
    <source>
        <dbReference type="PROSITE-ProRule" id="PRU00723"/>
    </source>
</evidence>
<dbReference type="OrthoDB" id="250836at2759"/>
<keyword evidence="2" id="KW-0677">Repeat</keyword>
<evidence type="ECO:0000256" key="2">
    <source>
        <dbReference type="ARBA" id="ARBA00022737"/>
    </source>
</evidence>
<evidence type="ECO:0000313" key="8">
    <source>
        <dbReference type="EMBL" id="KAG5462913.1"/>
    </source>
</evidence>
<sequence>MPSAAADAAADAAASAAGLRAGALPFTPRPAGPPRPSPPPLLPGPSSPCAAAAAPVNLARPAPQPGPCWFVHDCSADAAAAAVAASAAGPQAAAAAAYQGAGHAQDTAWSEVCGICLEQPDKTEAIQNSRVTRLCPVCRTFSDIVIPSSFFLVGERKVRAQTAYKESMSRTPCKYFVSSKGATCPYGDECFFAHNNASGQRVHVSRPQRRQRQNRSFERRPWTSVHDM</sequence>
<evidence type="ECO:0000256" key="1">
    <source>
        <dbReference type="ARBA" id="ARBA00022723"/>
    </source>
</evidence>
<dbReference type="EMBL" id="JAEFCI010001434">
    <property type="protein sequence ID" value="KAG5462913.1"/>
    <property type="molecule type" value="Genomic_DNA"/>
</dbReference>
<organism evidence="8 9">
    <name type="scientific">Olpidium bornovanus</name>
    <dbReference type="NCBI Taxonomy" id="278681"/>
    <lineage>
        <taxon>Eukaryota</taxon>
        <taxon>Fungi</taxon>
        <taxon>Fungi incertae sedis</taxon>
        <taxon>Olpidiomycota</taxon>
        <taxon>Olpidiomycotina</taxon>
        <taxon>Olpidiomycetes</taxon>
        <taxon>Olpidiales</taxon>
        <taxon>Olpidiaceae</taxon>
        <taxon>Olpidium</taxon>
    </lineage>
</organism>
<dbReference type="InterPro" id="IPR036855">
    <property type="entry name" value="Znf_CCCH_sf"/>
</dbReference>
<dbReference type="InterPro" id="IPR041367">
    <property type="entry name" value="Znf-CCCH_4"/>
</dbReference>